<keyword evidence="1" id="KW-0472">Membrane</keyword>
<sequence length="83" mass="9410">MNPNEENSGAYGFLVFAWLQLAIAITMMIIGLWTLKEPLMVKGYYFITSVLLVGGSITAMKATYDYNRHKAYRERVASRGLEN</sequence>
<evidence type="ECO:0000313" key="4">
    <source>
        <dbReference type="Proteomes" id="UP000516421"/>
    </source>
</evidence>
<keyword evidence="1" id="KW-1133">Transmembrane helix</keyword>
<dbReference type="InterPro" id="IPR008024">
    <property type="entry name" value="YiaAB"/>
</dbReference>
<dbReference type="PANTHER" id="PTHR37290:SF1">
    <property type="entry name" value="INNER MEMBRANE PROTEIN YIAA"/>
    <property type="match status" value="1"/>
</dbReference>
<dbReference type="EMBL" id="CP061538">
    <property type="protein sequence ID" value="QNV39583.1"/>
    <property type="molecule type" value="Genomic_DNA"/>
</dbReference>
<feature type="domain" description="YiaAB two helix" evidence="2">
    <location>
        <begin position="13"/>
        <end position="63"/>
    </location>
</feature>
<organism evidence="3 4">
    <name type="scientific">Rothia amarae</name>
    <dbReference type="NCBI Taxonomy" id="169480"/>
    <lineage>
        <taxon>Bacteria</taxon>
        <taxon>Bacillati</taxon>
        <taxon>Actinomycetota</taxon>
        <taxon>Actinomycetes</taxon>
        <taxon>Micrococcales</taxon>
        <taxon>Micrococcaceae</taxon>
        <taxon>Rothia</taxon>
    </lineage>
</organism>
<evidence type="ECO:0000259" key="2">
    <source>
        <dbReference type="Pfam" id="PF05360"/>
    </source>
</evidence>
<dbReference type="PANTHER" id="PTHR37290">
    <property type="entry name" value="INNER MEMBRANE PROTEIN YIAA-RELATED"/>
    <property type="match status" value="1"/>
</dbReference>
<name>A0A7H2BIT7_9MICC</name>
<reference evidence="3 4" key="1">
    <citation type="submission" date="2020-09" db="EMBL/GenBank/DDBJ databases">
        <title>Investigation of environmental microbe.</title>
        <authorList>
            <person name="Ou Y."/>
            <person name="Kang Q."/>
        </authorList>
    </citation>
    <scope>NUCLEOTIDE SEQUENCE [LARGE SCALE GENOMIC DNA]</scope>
    <source>
        <strain evidence="3 4">KJZ-9</strain>
    </source>
</reference>
<dbReference type="RefSeq" id="WP_190617102.1">
    <property type="nucleotide sequence ID" value="NZ_CP061538.1"/>
</dbReference>
<dbReference type="GO" id="GO:0005886">
    <property type="term" value="C:plasma membrane"/>
    <property type="evidence" value="ECO:0007669"/>
    <property type="project" value="TreeGrafter"/>
</dbReference>
<evidence type="ECO:0000256" key="1">
    <source>
        <dbReference type="SAM" id="Phobius"/>
    </source>
</evidence>
<dbReference type="Pfam" id="PF05360">
    <property type="entry name" value="YiaAB"/>
    <property type="match status" value="1"/>
</dbReference>
<feature type="transmembrane region" description="Helical" evidence="1">
    <location>
        <begin position="12"/>
        <end position="33"/>
    </location>
</feature>
<evidence type="ECO:0000313" key="3">
    <source>
        <dbReference type="EMBL" id="QNV39583.1"/>
    </source>
</evidence>
<protein>
    <recommendedName>
        <fullName evidence="2">YiaAB two helix domain-containing protein</fullName>
    </recommendedName>
</protein>
<dbReference type="KEGG" id="rama:IDM48_09425"/>
<dbReference type="Proteomes" id="UP000516421">
    <property type="component" value="Chromosome"/>
</dbReference>
<accession>A0A7H2BIT7</accession>
<feature type="transmembrane region" description="Helical" evidence="1">
    <location>
        <begin position="45"/>
        <end position="64"/>
    </location>
</feature>
<dbReference type="InterPro" id="IPR038972">
    <property type="entry name" value="YiaA-like"/>
</dbReference>
<dbReference type="AlphaFoldDB" id="A0A7H2BIT7"/>
<keyword evidence="4" id="KW-1185">Reference proteome</keyword>
<proteinExistence type="predicted"/>
<gene>
    <name evidence="3" type="ORF">IDM48_09425</name>
</gene>
<dbReference type="GO" id="GO:0006974">
    <property type="term" value="P:DNA damage response"/>
    <property type="evidence" value="ECO:0007669"/>
    <property type="project" value="TreeGrafter"/>
</dbReference>
<keyword evidence="1" id="KW-0812">Transmembrane</keyword>